<keyword evidence="6 8" id="KW-0139">CF(1)</keyword>
<comment type="function">
    <text evidence="8">This protein is part of the stalk that links CF(0) to CF(1). It either transmits conformational changes from CF(0) to CF(1) or is implicated in proton conduction.</text>
</comment>
<dbReference type="Gene3D" id="1.10.520.20">
    <property type="entry name" value="N-terminal domain of the delta subunit of the F1F0-ATP synthase"/>
    <property type="match status" value="1"/>
</dbReference>
<evidence type="ECO:0000256" key="8">
    <source>
        <dbReference type="HAMAP-Rule" id="MF_01416"/>
    </source>
</evidence>
<name>A0A0H4I8Q5_9GAMM</name>
<keyword evidence="4 8" id="KW-0406">Ion transport</keyword>
<dbReference type="GO" id="GO:0005886">
    <property type="term" value="C:plasma membrane"/>
    <property type="evidence" value="ECO:0007669"/>
    <property type="project" value="UniProtKB-SubCell"/>
</dbReference>
<dbReference type="SUPFAM" id="SSF47928">
    <property type="entry name" value="N-terminal domain of the delta subunit of the F1F0-ATP synthase"/>
    <property type="match status" value="1"/>
</dbReference>
<dbReference type="PRINTS" id="PR00125">
    <property type="entry name" value="ATPASEDELTA"/>
</dbReference>
<dbReference type="STRING" id="330734.ABA45_18075"/>
<dbReference type="RefSeq" id="WP_014873135.1">
    <property type="nucleotide sequence ID" value="NZ_CP011494.1"/>
</dbReference>
<dbReference type="Proteomes" id="UP000036406">
    <property type="component" value="Chromosome"/>
</dbReference>
<keyword evidence="7 8" id="KW-0066">ATP synthesis</keyword>
<evidence type="ECO:0000256" key="4">
    <source>
        <dbReference type="ARBA" id="ARBA00023065"/>
    </source>
</evidence>
<keyword evidence="8" id="KW-1003">Cell membrane</keyword>
<dbReference type="NCBIfam" id="NF004402">
    <property type="entry name" value="PRK05758.2-2"/>
    <property type="match status" value="1"/>
</dbReference>
<dbReference type="InterPro" id="IPR000711">
    <property type="entry name" value="ATPase_OSCP/dsu"/>
</dbReference>
<dbReference type="AlphaFoldDB" id="A0A0H4I8Q5"/>
<gene>
    <name evidence="8" type="primary">atpH</name>
    <name evidence="9" type="ORF">ABA45_18075</name>
</gene>
<dbReference type="PROSITE" id="PS00389">
    <property type="entry name" value="ATPASE_DELTA"/>
    <property type="match status" value="1"/>
</dbReference>
<comment type="similarity">
    <text evidence="8">Belongs to the ATPase delta chain family.</text>
</comment>
<sequence length="178" mass="19648">MAEPITLARPYAKAVFEAAKEHDAVDSWDQALAFVGLLAANKAVKNILANPGLSEQRKAELFFETAEEQMPEALRNFLLILAENKRLALLPEISTMFAFYRAELERTVNMKVSTAYEMTPEEQQHLAEALSRKLERKVILETAVDRSLIGGVVVNSGDMVIDASIRGKLAKMAKALGS</sequence>
<dbReference type="InterPro" id="IPR020781">
    <property type="entry name" value="ATPase_OSCP/d_CS"/>
</dbReference>
<keyword evidence="5 8" id="KW-0472">Membrane</keyword>
<organism evidence="9 10">
    <name type="scientific">Marinobacter psychrophilus</name>
    <dbReference type="NCBI Taxonomy" id="330734"/>
    <lineage>
        <taxon>Bacteria</taxon>
        <taxon>Pseudomonadati</taxon>
        <taxon>Pseudomonadota</taxon>
        <taxon>Gammaproteobacteria</taxon>
        <taxon>Pseudomonadales</taxon>
        <taxon>Marinobacteraceae</taxon>
        <taxon>Marinobacter</taxon>
    </lineage>
</organism>
<proteinExistence type="inferred from homology"/>
<reference evidence="9 10" key="1">
    <citation type="submission" date="2015-05" db="EMBL/GenBank/DDBJ databases">
        <title>Complete genome of Marinobacter psychrophilus strain 20041T isolated from sea-ice of the Canadian Basin.</title>
        <authorList>
            <person name="Song L."/>
            <person name="Ren L."/>
            <person name="Yu Y."/>
            <person name="Wang X."/>
        </authorList>
    </citation>
    <scope>NUCLEOTIDE SEQUENCE [LARGE SCALE GENOMIC DNA]</scope>
    <source>
        <strain evidence="9 10">20041</strain>
    </source>
</reference>
<dbReference type="KEGG" id="mpq:ABA45_18075"/>
<dbReference type="HAMAP" id="MF_01416">
    <property type="entry name" value="ATP_synth_delta_bact"/>
    <property type="match status" value="1"/>
</dbReference>
<comment type="function">
    <text evidence="8">F(1)F(0) ATP synthase produces ATP from ADP in the presence of a proton or sodium gradient. F-type ATPases consist of two structural domains, F(1) containing the extramembraneous catalytic core and F(0) containing the membrane proton channel, linked together by a central stalk and a peripheral stalk. During catalysis, ATP synthesis in the catalytic domain of F(1) is coupled via a rotary mechanism of the central stalk subunits to proton translocation.</text>
</comment>
<evidence type="ECO:0000256" key="3">
    <source>
        <dbReference type="ARBA" id="ARBA00022781"/>
    </source>
</evidence>
<evidence type="ECO:0000256" key="5">
    <source>
        <dbReference type="ARBA" id="ARBA00023136"/>
    </source>
</evidence>
<evidence type="ECO:0000256" key="7">
    <source>
        <dbReference type="ARBA" id="ARBA00023310"/>
    </source>
</evidence>
<evidence type="ECO:0000256" key="2">
    <source>
        <dbReference type="ARBA" id="ARBA00022448"/>
    </source>
</evidence>
<comment type="subcellular location">
    <subcellularLocation>
        <location evidence="8">Cell membrane</location>
        <topology evidence="8">Peripheral membrane protein</topology>
    </subcellularLocation>
    <subcellularLocation>
        <location evidence="1">Membrane</location>
    </subcellularLocation>
</comment>
<dbReference type="PATRIC" id="fig|330734.3.peg.3808"/>
<accession>A0A0H4I8Q5</accession>
<dbReference type="NCBIfam" id="TIGR01145">
    <property type="entry name" value="ATP_synt_delta"/>
    <property type="match status" value="1"/>
</dbReference>
<dbReference type="InterPro" id="IPR026015">
    <property type="entry name" value="ATP_synth_OSCP/delta_N_sf"/>
</dbReference>
<dbReference type="PANTHER" id="PTHR11910">
    <property type="entry name" value="ATP SYNTHASE DELTA CHAIN"/>
    <property type="match status" value="1"/>
</dbReference>
<dbReference type="EMBL" id="CP011494">
    <property type="protein sequence ID" value="AKO54113.1"/>
    <property type="molecule type" value="Genomic_DNA"/>
</dbReference>
<keyword evidence="2 8" id="KW-0813">Transport</keyword>
<dbReference type="GO" id="GO:0046933">
    <property type="term" value="F:proton-transporting ATP synthase activity, rotational mechanism"/>
    <property type="evidence" value="ECO:0007669"/>
    <property type="project" value="UniProtKB-UniRule"/>
</dbReference>
<keyword evidence="3 8" id="KW-0375">Hydrogen ion transport</keyword>
<protein>
    <recommendedName>
        <fullName evidence="8">ATP synthase subunit delta</fullName>
    </recommendedName>
    <alternativeName>
        <fullName evidence="8">ATP synthase F(1) sector subunit delta</fullName>
    </alternativeName>
    <alternativeName>
        <fullName evidence="8">F-type ATPase subunit delta</fullName>
        <shortName evidence="8">F-ATPase subunit delta</shortName>
    </alternativeName>
</protein>
<evidence type="ECO:0000313" key="9">
    <source>
        <dbReference type="EMBL" id="AKO54113.1"/>
    </source>
</evidence>
<evidence type="ECO:0000313" key="10">
    <source>
        <dbReference type="Proteomes" id="UP000036406"/>
    </source>
</evidence>
<keyword evidence="10" id="KW-1185">Reference proteome</keyword>
<evidence type="ECO:0000256" key="1">
    <source>
        <dbReference type="ARBA" id="ARBA00004370"/>
    </source>
</evidence>
<evidence type="ECO:0000256" key="6">
    <source>
        <dbReference type="ARBA" id="ARBA00023196"/>
    </source>
</evidence>
<dbReference type="GO" id="GO:0045259">
    <property type="term" value="C:proton-transporting ATP synthase complex"/>
    <property type="evidence" value="ECO:0007669"/>
    <property type="project" value="UniProtKB-KW"/>
</dbReference>
<dbReference type="Pfam" id="PF00213">
    <property type="entry name" value="OSCP"/>
    <property type="match status" value="1"/>
</dbReference>